<comment type="caution">
    <text evidence="5">The sequence shown here is derived from an EMBL/GenBank/DDBJ whole genome shotgun (WGS) entry which is preliminary data.</text>
</comment>
<keyword evidence="3" id="KW-0732">Signal</keyword>
<evidence type="ECO:0000313" key="6">
    <source>
        <dbReference type="Proteomes" id="UP000034846"/>
    </source>
</evidence>
<accession>A0A0G1XBN6</accession>
<keyword evidence="1" id="KW-0479">Metal-binding</keyword>
<dbReference type="InterPro" id="IPR008972">
    <property type="entry name" value="Cupredoxin"/>
</dbReference>
<feature type="domain" description="EfeO-type cupredoxin-like" evidence="4">
    <location>
        <begin position="99"/>
        <end position="169"/>
    </location>
</feature>
<organism evidence="5 6">
    <name type="scientific">Candidatus Uhrbacteria bacterium GW2011_GWD2_52_7</name>
    <dbReference type="NCBI Taxonomy" id="1618989"/>
    <lineage>
        <taxon>Bacteria</taxon>
        <taxon>Candidatus Uhriibacteriota</taxon>
    </lineage>
</organism>
<proteinExistence type="predicted"/>
<dbReference type="PROSITE" id="PS00196">
    <property type="entry name" value="COPPER_BLUE"/>
    <property type="match status" value="1"/>
</dbReference>
<feature type="signal peptide" evidence="3">
    <location>
        <begin position="1"/>
        <end position="21"/>
    </location>
</feature>
<evidence type="ECO:0000256" key="1">
    <source>
        <dbReference type="ARBA" id="ARBA00022723"/>
    </source>
</evidence>
<dbReference type="Proteomes" id="UP000034846">
    <property type="component" value="Unassembled WGS sequence"/>
</dbReference>
<evidence type="ECO:0000313" key="5">
    <source>
        <dbReference type="EMBL" id="KKW28290.1"/>
    </source>
</evidence>
<sequence>MAYRYVLAVFVLMMMLGAGCASDDTVVIEVNEEVVADIVSEQITKTEAPPVEIVADVSVEVASDILLEASGDAAVVVEEPLAPLLVSLEAGNFFLSETEIIAKPGQDVVITFSRVDGSHTFVIEELGINKTITAGGSVAFTAPTTPGQYVYFCDVGGHQKLGMEGKFIVEE</sequence>
<dbReference type="SUPFAM" id="SSF49503">
    <property type="entry name" value="Cupredoxins"/>
    <property type="match status" value="1"/>
</dbReference>
<dbReference type="InterPro" id="IPR028871">
    <property type="entry name" value="BlueCu_1_BS"/>
</dbReference>
<evidence type="ECO:0000256" key="3">
    <source>
        <dbReference type="SAM" id="SignalP"/>
    </source>
</evidence>
<reference evidence="5 6" key="1">
    <citation type="journal article" date="2015" name="Nature">
        <title>rRNA introns, odd ribosomes, and small enigmatic genomes across a large radiation of phyla.</title>
        <authorList>
            <person name="Brown C.T."/>
            <person name="Hug L.A."/>
            <person name="Thomas B.C."/>
            <person name="Sharon I."/>
            <person name="Castelle C.J."/>
            <person name="Singh A."/>
            <person name="Wilkins M.J."/>
            <person name="Williams K.H."/>
            <person name="Banfield J.F."/>
        </authorList>
    </citation>
    <scope>NUCLEOTIDE SEQUENCE [LARGE SCALE GENOMIC DNA]</scope>
</reference>
<dbReference type="Pfam" id="PF13473">
    <property type="entry name" value="Cupredoxin_1"/>
    <property type="match status" value="1"/>
</dbReference>
<dbReference type="PROSITE" id="PS51257">
    <property type="entry name" value="PROKAR_LIPOPROTEIN"/>
    <property type="match status" value="1"/>
</dbReference>
<evidence type="ECO:0000256" key="2">
    <source>
        <dbReference type="ARBA" id="ARBA00023008"/>
    </source>
</evidence>
<protein>
    <recommendedName>
        <fullName evidence="4">EfeO-type cupredoxin-like domain-containing protein</fullName>
    </recommendedName>
</protein>
<feature type="chain" id="PRO_5002540717" description="EfeO-type cupredoxin-like domain-containing protein" evidence="3">
    <location>
        <begin position="22"/>
        <end position="171"/>
    </location>
</feature>
<gene>
    <name evidence="5" type="ORF">UY72_C0077G0009</name>
</gene>
<dbReference type="InterPro" id="IPR028096">
    <property type="entry name" value="EfeO_Cupredoxin"/>
</dbReference>
<keyword evidence="2" id="KW-0186">Copper</keyword>
<dbReference type="EMBL" id="LCRD01000077">
    <property type="protein sequence ID" value="KKW28290.1"/>
    <property type="molecule type" value="Genomic_DNA"/>
</dbReference>
<dbReference type="AlphaFoldDB" id="A0A0G1XBN6"/>
<dbReference type="Gene3D" id="2.60.40.420">
    <property type="entry name" value="Cupredoxins - blue copper proteins"/>
    <property type="match status" value="1"/>
</dbReference>
<dbReference type="GO" id="GO:0046872">
    <property type="term" value="F:metal ion binding"/>
    <property type="evidence" value="ECO:0007669"/>
    <property type="project" value="UniProtKB-KW"/>
</dbReference>
<name>A0A0G1XBN6_9BACT</name>
<evidence type="ECO:0000259" key="4">
    <source>
        <dbReference type="Pfam" id="PF13473"/>
    </source>
</evidence>